<dbReference type="Pfam" id="PF12833">
    <property type="entry name" value="HTH_18"/>
    <property type="match status" value="1"/>
</dbReference>
<evidence type="ECO:0000313" key="10">
    <source>
        <dbReference type="Proteomes" id="UP000261166"/>
    </source>
</evidence>
<evidence type="ECO:0000256" key="3">
    <source>
        <dbReference type="ARBA" id="ARBA00023125"/>
    </source>
</evidence>
<dbReference type="InterPro" id="IPR001789">
    <property type="entry name" value="Sig_transdc_resp-reg_receiver"/>
</dbReference>
<dbReference type="AlphaFoldDB" id="A0A3E3I3I0"/>
<dbReference type="Proteomes" id="UP000261166">
    <property type="component" value="Unassembled WGS sequence"/>
</dbReference>
<protein>
    <recommendedName>
        <fullName evidence="1">Stage 0 sporulation protein A homolog</fullName>
    </recommendedName>
</protein>
<dbReference type="Gene3D" id="1.10.10.60">
    <property type="entry name" value="Homeodomain-like"/>
    <property type="match status" value="2"/>
</dbReference>
<gene>
    <name evidence="9" type="ORF">DWY69_30375</name>
</gene>
<dbReference type="Pfam" id="PF00072">
    <property type="entry name" value="Response_reg"/>
    <property type="match status" value="1"/>
</dbReference>
<evidence type="ECO:0000256" key="6">
    <source>
        <dbReference type="PROSITE-ProRule" id="PRU00169"/>
    </source>
</evidence>
<dbReference type="InterPro" id="IPR020449">
    <property type="entry name" value="Tscrpt_reg_AraC-type_HTH"/>
</dbReference>
<dbReference type="GO" id="GO:0000160">
    <property type="term" value="P:phosphorelay signal transduction system"/>
    <property type="evidence" value="ECO:0007669"/>
    <property type="project" value="InterPro"/>
</dbReference>
<dbReference type="OrthoDB" id="1974963at2"/>
<dbReference type="SMART" id="SM00448">
    <property type="entry name" value="REC"/>
    <property type="match status" value="1"/>
</dbReference>
<keyword evidence="3" id="KW-0238">DNA-binding</keyword>
<accession>A0A3E3I3I0</accession>
<dbReference type="PROSITE" id="PS01124">
    <property type="entry name" value="HTH_ARAC_FAMILY_2"/>
    <property type="match status" value="1"/>
</dbReference>
<dbReference type="SUPFAM" id="SSF52172">
    <property type="entry name" value="CheY-like"/>
    <property type="match status" value="1"/>
</dbReference>
<dbReference type="PANTHER" id="PTHR43280:SF2">
    <property type="entry name" value="HTH-TYPE TRANSCRIPTIONAL REGULATOR EXSA"/>
    <property type="match status" value="1"/>
</dbReference>
<dbReference type="PROSITE" id="PS50110">
    <property type="entry name" value="RESPONSE_REGULATORY"/>
    <property type="match status" value="1"/>
</dbReference>
<dbReference type="GO" id="GO:0043565">
    <property type="term" value="F:sequence-specific DNA binding"/>
    <property type="evidence" value="ECO:0007669"/>
    <property type="project" value="InterPro"/>
</dbReference>
<sequence length="523" mass="60431">MNVLLVDDQERILIATKKLVNWDRLGVQEVFIADSAAVARKILEANKVDIMLTDIEMPGEDGISLQKWQAVHYPQVCCIFLTSHADFSYAKEAIHNGAFDYILQPASIPDIEEALSRCIRKLEEREVILRKSSLYDKQIPNALEAYIVSMFYQRNQFAQMDEWRADSHTQGDNWWFLPCLAVFEQTDADEGKQFLVKALENAGFDEEGIAYVAAVLSEDQAAVLFYGNSGIEPVLMRERLQTIRQSVCEETGGTLTLFFGECTNEGLPESIGNIMDYQEKMVIRKNETYLVSGEKVQELRVPDGAAWGKWLIRKDSVLVKNQIINLLQYAQKQQYLTFSYMQKIIHSFLEACSIGCYAQNKKLTELFTQDFTYEQMLHSYTSVEELCEGVDICLRQYNAMLIERGEGEETYSVHERIQDVLHYLDENMERMISRREAAKYVFLNEDYFSRVFRKETGIGYKEYVLKQKMDYAKKLLGDTDMSVALIASKVGYENFTNFTQMFRKYTGTTPTEYRKKASKKRQP</sequence>
<evidence type="ECO:0000256" key="1">
    <source>
        <dbReference type="ARBA" id="ARBA00018672"/>
    </source>
</evidence>
<comment type="function">
    <text evidence="5">May play the central regulatory role in sporulation. It may be an element of the effector pathway responsible for the activation of sporulation genes in response to nutritional stress. Spo0A may act in concert with spo0H (a sigma factor) to control the expression of some genes that are critical to the sporulation process.</text>
</comment>
<evidence type="ECO:0000313" key="9">
    <source>
        <dbReference type="EMBL" id="RGE59494.1"/>
    </source>
</evidence>
<evidence type="ECO:0000256" key="5">
    <source>
        <dbReference type="ARBA" id="ARBA00024867"/>
    </source>
</evidence>
<dbReference type="InterPro" id="IPR011006">
    <property type="entry name" value="CheY-like_superfamily"/>
</dbReference>
<proteinExistence type="predicted"/>
<organism evidence="9 10">
    <name type="scientific">Eisenbergiella massiliensis</name>
    <dbReference type="NCBI Taxonomy" id="1720294"/>
    <lineage>
        <taxon>Bacteria</taxon>
        <taxon>Bacillati</taxon>
        <taxon>Bacillota</taxon>
        <taxon>Clostridia</taxon>
        <taxon>Lachnospirales</taxon>
        <taxon>Lachnospiraceae</taxon>
        <taxon>Eisenbergiella</taxon>
    </lineage>
</organism>
<dbReference type="PRINTS" id="PR00032">
    <property type="entry name" value="HTHARAC"/>
</dbReference>
<feature type="modified residue" description="4-aspartylphosphate" evidence="6">
    <location>
        <position position="54"/>
    </location>
</feature>
<dbReference type="InterPro" id="IPR009057">
    <property type="entry name" value="Homeodomain-like_sf"/>
</dbReference>
<dbReference type="EMBL" id="QVLU01000060">
    <property type="protein sequence ID" value="RGE59494.1"/>
    <property type="molecule type" value="Genomic_DNA"/>
</dbReference>
<dbReference type="RefSeq" id="WP_117531883.1">
    <property type="nucleotide sequence ID" value="NZ_JBKVAZ010000015.1"/>
</dbReference>
<dbReference type="GO" id="GO:0003700">
    <property type="term" value="F:DNA-binding transcription factor activity"/>
    <property type="evidence" value="ECO:0007669"/>
    <property type="project" value="InterPro"/>
</dbReference>
<evidence type="ECO:0000259" key="8">
    <source>
        <dbReference type="PROSITE" id="PS50110"/>
    </source>
</evidence>
<feature type="domain" description="Response regulatory" evidence="8">
    <location>
        <begin position="2"/>
        <end position="119"/>
    </location>
</feature>
<dbReference type="SUPFAM" id="SSF46689">
    <property type="entry name" value="Homeodomain-like"/>
    <property type="match status" value="2"/>
</dbReference>
<dbReference type="CDD" id="cd17536">
    <property type="entry name" value="REC_YesN-like"/>
    <property type="match status" value="1"/>
</dbReference>
<keyword evidence="6" id="KW-0597">Phosphoprotein</keyword>
<keyword evidence="4" id="KW-0804">Transcription</keyword>
<dbReference type="SMART" id="SM00342">
    <property type="entry name" value="HTH_ARAC"/>
    <property type="match status" value="1"/>
</dbReference>
<evidence type="ECO:0000256" key="4">
    <source>
        <dbReference type="ARBA" id="ARBA00023163"/>
    </source>
</evidence>
<evidence type="ECO:0000259" key="7">
    <source>
        <dbReference type="PROSITE" id="PS01124"/>
    </source>
</evidence>
<feature type="domain" description="HTH araC/xylS-type" evidence="7">
    <location>
        <begin position="418"/>
        <end position="516"/>
    </location>
</feature>
<keyword evidence="2" id="KW-0805">Transcription regulation</keyword>
<evidence type="ECO:0000256" key="2">
    <source>
        <dbReference type="ARBA" id="ARBA00023015"/>
    </source>
</evidence>
<dbReference type="PANTHER" id="PTHR43280">
    <property type="entry name" value="ARAC-FAMILY TRANSCRIPTIONAL REGULATOR"/>
    <property type="match status" value="1"/>
</dbReference>
<reference evidence="9 10" key="1">
    <citation type="submission" date="2018-08" db="EMBL/GenBank/DDBJ databases">
        <title>A genome reference for cultivated species of the human gut microbiota.</title>
        <authorList>
            <person name="Zou Y."/>
            <person name="Xue W."/>
            <person name="Luo G."/>
        </authorList>
    </citation>
    <scope>NUCLEOTIDE SEQUENCE [LARGE SCALE GENOMIC DNA]</scope>
    <source>
        <strain evidence="9 10">AF26-4BH</strain>
    </source>
</reference>
<dbReference type="InterPro" id="IPR018060">
    <property type="entry name" value="HTH_AraC"/>
</dbReference>
<dbReference type="Gene3D" id="3.40.50.2300">
    <property type="match status" value="1"/>
</dbReference>
<name>A0A3E3I3I0_9FIRM</name>
<comment type="caution">
    <text evidence="9">The sequence shown here is derived from an EMBL/GenBank/DDBJ whole genome shotgun (WGS) entry which is preliminary data.</text>
</comment>